<feature type="compositionally biased region" description="Basic and acidic residues" evidence="1">
    <location>
        <begin position="26"/>
        <end position="35"/>
    </location>
</feature>
<organism evidence="2 3">
    <name type="scientific">Suhomyces tanzawaensis NRRL Y-17324</name>
    <dbReference type="NCBI Taxonomy" id="984487"/>
    <lineage>
        <taxon>Eukaryota</taxon>
        <taxon>Fungi</taxon>
        <taxon>Dikarya</taxon>
        <taxon>Ascomycota</taxon>
        <taxon>Saccharomycotina</taxon>
        <taxon>Pichiomycetes</taxon>
        <taxon>Debaryomycetaceae</taxon>
        <taxon>Suhomyces</taxon>
    </lineage>
</organism>
<sequence length="227" mass="25712">MDDLERGYGQVQALPVSEEGSPVQEYLREVRRQAEQEQSVFYRAKRSREDDDEEEDGPERGAGDQEEIEDSVASQWAHNVVHTFTSLKLVIVPDRQTTPPSPYVPETANQWRKYVLDTSPPQLAYFYTAIDRPTVFKLVVYFTKWLSLSANANLSQWVWMVLLRIDSSMDASELAVIRDLGKKAGKLCSRANTENTDPVARGTLDMIVVVVAHYYGQRDLLGTGLIV</sequence>
<dbReference type="RefSeq" id="XP_020066954.1">
    <property type="nucleotide sequence ID" value="XM_020209187.1"/>
</dbReference>
<dbReference type="AlphaFoldDB" id="A0A1E4SQZ9"/>
<dbReference type="GO" id="GO:0000387">
    <property type="term" value="P:spliceosomal snRNP assembly"/>
    <property type="evidence" value="ECO:0007669"/>
    <property type="project" value="InterPro"/>
</dbReference>
<feature type="region of interest" description="Disordered" evidence="1">
    <location>
        <begin position="1"/>
        <end position="69"/>
    </location>
</feature>
<dbReference type="Pfam" id="PF04938">
    <property type="entry name" value="SIP1"/>
    <property type="match status" value="1"/>
</dbReference>
<evidence type="ECO:0000313" key="2">
    <source>
        <dbReference type="EMBL" id="ODV81832.1"/>
    </source>
</evidence>
<evidence type="ECO:0000313" key="3">
    <source>
        <dbReference type="Proteomes" id="UP000094285"/>
    </source>
</evidence>
<dbReference type="STRING" id="984487.A0A1E4SQZ9"/>
<evidence type="ECO:0000256" key="1">
    <source>
        <dbReference type="SAM" id="MobiDB-lite"/>
    </source>
</evidence>
<protein>
    <submittedName>
        <fullName evidence="2">Uncharacterized protein</fullName>
    </submittedName>
</protein>
<dbReference type="Gene3D" id="1.20.58.1070">
    <property type="match status" value="1"/>
</dbReference>
<keyword evidence="3" id="KW-1185">Reference proteome</keyword>
<proteinExistence type="predicted"/>
<dbReference type="OrthoDB" id="428895at2759"/>
<dbReference type="EMBL" id="KV453909">
    <property type="protein sequence ID" value="ODV81832.1"/>
    <property type="molecule type" value="Genomic_DNA"/>
</dbReference>
<gene>
    <name evidence="2" type="ORF">CANTADRAFT_45225</name>
</gene>
<name>A0A1E4SQZ9_9ASCO</name>
<dbReference type="GeneID" id="30983323"/>
<reference evidence="3" key="1">
    <citation type="submission" date="2016-05" db="EMBL/GenBank/DDBJ databases">
        <title>Comparative genomics of biotechnologically important yeasts.</title>
        <authorList>
            <consortium name="DOE Joint Genome Institute"/>
            <person name="Riley R."/>
            <person name="Haridas S."/>
            <person name="Wolfe K.H."/>
            <person name="Lopes M.R."/>
            <person name="Hittinger C.T."/>
            <person name="Goker M."/>
            <person name="Salamov A."/>
            <person name="Wisecaver J."/>
            <person name="Long T.M."/>
            <person name="Aerts A.L."/>
            <person name="Barry K."/>
            <person name="Choi C."/>
            <person name="Clum A."/>
            <person name="Coughlan A.Y."/>
            <person name="Deshpande S."/>
            <person name="Douglass A.P."/>
            <person name="Hanson S.J."/>
            <person name="Klenk H.-P."/>
            <person name="Labutti K."/>
            <person name="Lapidus A."/>
            <person name="Lindquist E."/>
            <person name="Lipzen A."/>
            <person name="Meier-Kolthoff J.P."/>
            <person name="Ohm R.A."/>
            <person name="Otillar R.P."/>
            <person name="Pangilinan J."/>
            <person name="Peng Y."/>
            <person name="Rokas A."/>
            <person name="Rosa C.A."/>
            <person name="Scheuner C."/>
            <person name="Sibirny A.A."/>
            <person name="Slot J.C."/>
            <person name="Stielow J.B."/>
            <person name="Sun H."/>
            <person name="Kurtzman C.P."/>
            <person name="Blackwell M."/>
            <person name="Grigoriev I.V."/>
            <person name="Jeffries T.W."/>
        </authorList>
    </citation>
    <scope>NUCLEOTIDE SEQUENCE [LARGE SCALE GENOMIC DNA]</scope>
    <source>
        <strain evidence="3">NRRL Y-17324</strain>
    </source>
</reference>
<dbReference type="Proteomes" id="UP000094285">
    <property type="component" value="Unassembled WGS sequence"/>
</dbReference>
<accession>A0A1E4SQZ9</accession>
<dbReference type="InterPro" id="IPR035426">
    <property type="entry name" value="Gemin2/Brr1"/>
</dbReference>